<comment type="caution">
    <text evidence="9">Lacks conserved residue(s) required for the propagation of feature annotation.</text>
</comment>
<dbReference type="CTD" id="560618"/>
<dbReference type="Gene3D" id="3.10.100.10">
    <property type="entry name" value="Mannose-Binding Protein A, subunit A"/>
    <property type="match status" value="1"/>
</dbReference>
<keyword evidence="6 9" id="KW-1015">Disulfide bond</keyword>
<dbReference type="OrthoDB" id="9938473at2759"/>
<evidence type="ECO:0000256" key="11">
    <source>
        <dbReference type="SAM" id="Phobius"/>
    </source>
</evidence>
<dbReference type="STRING" id="52670.A0A2I4CQU6"/>
<accession>A0A2I4CQU6</accession>
<keyword evidence="3 12" id="KW-0732">Signal</keyword>
<evidence type="ECO:0000256" key="9">
    <source>
        <dbReference type="PROSITE-ProRule" id="PRU00323"/>
    </source>
</evidence>
<protein>
    <submittedName>
        <fullName evidence="15">Lymphatic vessel endothelial hyaluronic acid receptor 1a isoform X1</fullName>
    </submittedName>
</protein>
<feature type="compositionally biased region" description="Polar residues" evidence="10">
    <location>
        <begin position="178"/>
        <end position="187"/>
    </location>
</feature>
<dbReference type="Pfam" id="PF00193">
    <property type="entry name" value="Xlink"/>
    <property type="match status" value="1"/>
</dbReference>
<sequence>MLINPAALSPVIMTMIWLSVTSLLSIAPVFSDRNVSQIRVFPAGNQSVAGVIQVSYLNDWNQVKYAYDAVDARSLCSSLGLQIASKAQVEKALSRGLETCRFGWIDEHLAVIPRIHALANCGKNQTGLVPWRASLTQKFDVFCFNESDAATQLKDATTDSPLSTSSYSKTSTLPSEAAFSQGTPSEEASSEEIPFKETPPEEASSKEAPSQEGDWFLTPKTTIYEVEPARFVSSTHSSTGAKIVLITCTCGLLLALVAVIMYIKLRKNCSLGSDQKQQQPENIQTQEWKCENDAETKINVQEDQKIHDEDSTQ</sequence>
<evidence type="ECO:0000256" key="12">
    <source>
        <dbReference type="SAM" id="SignalP"/>
    </source>
</evidence>
<feature type="compositionally biased region" description="Basic and acidic residues" evidence="10">
    <location>
        <begin position="193"/>
        <end position="205"/>
    </location>
</feature>
<dbReference type="GO" id="GO:0007155">
    <property type="term" value="P:cell adhesion"/>
    <property type="evidence" value="ECO:0007669"/>
    <property type="project" value="InterPro"/>
</dbReference>
<dbReference type="InterPro" id="IPR000538">
    <property type="entry name" value="Link_dom"/>
</dbReference>
<evidence type="ECO:0000256" key="1">
    <source>
        <dbReference type="ARBA" id="ARBA00004167"/>
    </source>
</evidence>
<feature type="signal peptide" evidence="12">
    <location>
        <begin position="1"/>
        <end position="31"/>
    </location>
</feature>
<keyword evidence="2 11" id="KW-0812">Transmembrane</keyword>
<evidence type="ECO:0000313" key="14">
    <source>
        <dbReference type="Proteomes" id="UP000192220"/>
    </source>
</evidence>
<dbReference type="SUPFAM" id="SSF56436">
    <property type="entry name" value="C-type lectin-like"/>
    <property type="match status" value="1"/>
</dbReference>
<evidence type="ECO:0000256" key="8">
    <source>
        <dbReference type="ARBA" id="ARBA00023180"/>
    </source>
</evidence>
<evidence type="ECO:0000256" key="10">
    <source>
        <dbReference type="SAM" id="MobiDB-lite"/>
    </source>
</evidence>
<evidence type="ECO:0000256" key="5">
    <source>
        <dbReference type="ARBA" id="ARBA00023136"/>
    </source>
</evidence>
<keyword evidence="14" id="KW-1185">Reference proteome</keyword>
<dbReference type="KEGG" id="alim:106531120"/>
<feature type="disulfide bond" evidence="9">
    <location>
        <begin position="100"/>
        <end position="121"/>
    </location>
</feature>
<feature type="compositionally biased region" description="Low complexity" evidence="10">
    <location>
        <begin position="158"/>
        <end position="175"/>
    </location>
</feature>
<dbReference type="GO" id="GO:0004888">
    <property type="term" value="F:transmembrane signaling receptor activity"/>
    <property type="evidence" value="ECO:0007669"/>
    <property type="project" value="TreeGrafter"/>
</dbReference>
<dbReference type="PROSITE" id="PS01241">
    <property type="entry name" value="LINK_1"/>
    <property type="match status" value="1"/>
</dbReference>
<dbReference type="RefSeq" id="XP_013882358.1">
    <property type="nucleotide sequence ID" value="XM_014026904.1"/>
</dbReference>
<feature type="transmembrane region" description="Helical" evidence="11">
    <location>
        <begin position="243"/>
        <end position="263"/>
    </location>
</feature>
<dbReference type="SMART" id="SM00445">
    <property type="entry name" value="LINK"/>
    <property type="match status" value="1"/>
</dbReference>
<dbReference type="InParanoid" id="A0A2I4CQU6"/>
<feature type="region of interest" description="Disordered" evidence="10">
    <location>
        <begin position="155"/>
        <end position="214"/>
    </location>
</feature>
<dbReference type="InterPro" id="IPR043210">
    <property type="entry name" value="CD44_antigen-like"/>
</dbReference>
<name>A0A2I4CQU6_AUSLI</name>
<keyword evidence="5 11" id="KW-0472">Membrane</keyword>
<evidence type="ECO:0000256" key="3">
    <source>
        <dbReference type="ARBA" id="ARBA00022729"/>
    </source>
</evidence>
<evidence type="ECO:0000256" key="4">
    <source>
        <dbReference type="ARBA" id="ARBA00022989"/>
    </source>
</evidence>
<dbReference type="InterPro" id="IPR016186">
    <property type="entry name" value="C-type_lectin-like/link_sf"/>
</dbReference>
<keyword evidence="8" id="KW-0325">Glycoprotein</keyword>
<dbReference type="PANTHER" id="PTHR10225">
    <property type="entry name" value="HYALURONAN RECEPTOR"/>
    <property type="match status" value="1"/>
</dbReference>
<feature type="chain" id="PRO_5014167306" evidence="12">
    <location>
        <begin position="32"/>
        <end position="313"/>
    </location>
</feature>
<evidence type="ECO:0000256" key="2">
    <source>
        <dbReference type="ARBA" id="ARBA00022692"/>
    </source>
</evidence>
<reference evidence="15" key="1">
    <citation type="submission" date="2025-08" db="UniProtKB">
        <authorList>
            <consortium name="RefSeq"/>
        </authorList>
    </citation>
    <scope>IDENTIFICATION</scope>
    <source>
        <strain evidence="15">Quisiro</strain>
        <tissue evidence="15">Liver</tissue>
    </source>
</reference>
<keyword evidence="4 11" id="KW-1133">Transmembrane helix</keyword>
<feature type="domain" description="Link" evidence="13">
    <location>
        <begin position="54"/>
        <end position="145"/>
    </location>
</feature>
<proteinExistence type="predicted"/>
<dbReference type="PANTHER" id="PTHR10225:SF2">
    <property type="entry name" value="LYMPHATIC VESSEL ENDOTHELIAL HYALURONIC ACID RECEPTOR 1"/>
    <property type="match status" value="1"/>
</dbReference>
<gene>
    <name evidence="15" type="primary">lyve1a</name>
</gene>
<evidence type="ECO:0000256" key="6">
    <source>
        <dbReference type="ARBA" id="ARBA00023157"/>
    </source>
</evidence>
<dbReference type="PROSITE" id="PS50963">
    <property type="entry name" value="LINK_2"/>
    <property type="match status" value="1"/>
</dbReference>
<dbReference type="GeneID" id="106531120"/>
<keyword evidence="7 15" id="KW-0675">Receptor</keyword>
<evidence type="ECO:0000313" key="15">
    <source>
        <dbReference type="RefSeq" id="XP_013882358.1"/>
    </source>
</evidence>
<dbReference type="InterPro" id="IPR016187">
    <property type="entry name" value="CTDL_fold"/>
</dbReference>
<dbReference type="GO" id="GO:0005540">
    <property type="term" value="F:hyaluronic acid binding"/>
    <property type="evidence" value="ECO:0007669"/>
    <property type="project" value="InterPro"/>
</dbReference>
<comment type="subcellular location">
    <subcellularLocation>
        <location evidence="1">Membrane</location>
        <topology evidence="1">Single-pass membrane protein</topology>
    </subcellularLocation>
</comment>
<dbReference type="GO" id="GO:0005886">
    <property type="term" value="C:plasma membrane"/>
    <property type="evidence" value="ECO:0007669"/>
    <property type="project" value="TreeGrafter"/>
</dbReference>
<organism evidence="14 15">
    <name type="scientific">Austrofundulus limnaeus</name>
    <name type="common">Annual killifish</name>
    <dbReference type="NCBI Taxonomy" id="52670"/>
    <lineage>
        <taxon>Eukaryota</taxon>
        <taxon>Metazoa</taxon>
        <taxon>Chordata</taxon>
        <taxon>Craniata</taxon>
        <taxon>Vertebrata</taxon>
        <taxon>Euteleostomi</taxon>
        <taxon>Actinopterygii</taxon>
        <taxon>Neopterygii</taxon>
        <taxon>Teleostei</taxon>
        <taxon>Neoteleostei</taxon>
        <taxon>Acanthomorphata</taxon>
        <taxon>Ovalentaria</taxon>
        <taxon>Atherinomorphae</taxon>
        <taxon>Cyprinodontiformes</taxon>
        <taxon>Rivulidae</taxon>
        <taxon>Austrofundulus</taxon>
    </lineage>
</organism>
<evidence type="ECO:0000256" key="7">
    <source>
        <dbReference type="ARBA" id="ARBA00023170"/>
    </source>
</evidence>
<dbReference type="FunCoup" id="A0A2I4CQU6">
    <property type="interactions" value="541"/>
</dbReference>
<evidence type="ECO:0000259" key="13">
    <source>
        <dbReference type="PROSITE" id="PS50963"/>
    </source>
</evidence>
<dbReference type="AlphaFoldDB" id="A0A2I4CQU6"/>
<dbReference type="Proteomes" id="UP000192220">
    <property type="component" value="Unplaced"/>
</dbReference>